<organism evidence="1 2">
    <name type="scientific">Eutypa lata (strain UCR-EL1)</name>
    <name type="common">Grapevine dieback disease fungus</name>
    <name type="synonym">Eutypa armeniacae</name>
    <dbReference type="NCBI Taxonomy" id="1287681"/>
    <lineage>
        <taxon>Eukaryota</taxon>
        <taxon>Fungi</taxon>
        <taxon>Dikarya</taxon>
        <taxon>Ascomycota</taxon>
        <taxon>Pezizomycotina</taxon>
        <taxon>Sordariomycetes</taxon>
        <taxon>Xylariomycetidae</taxon>
        <taxon>Xylariales</taxon>
        <taxon>Diatrypaceae</taxon>
        <taxon>Eutypa</taxon>
    </lineage>
</organism>
<reference evidence="2" key="1">
    <citation type="journal article" date="2013" name="Genome Announc.">
        <title>Draft genome sequence of the grapevine dieback fungus Eutypa lata UCR-EL1.</title>
        <authorList>
            <person name="Blanco-Ulate B."/>
            <person name="Rolshausen P.E."/>
            <person name="Cantu D."/>
        </authorList>
    </citation>
    <scope>NUCLEOTIDE SEQUENCE [LARGE SCALE GENOMIC DNA]</scope>
    <source>
        <strain evidence="2">UCR-EL1</strain>
    </source>
</reference>
<dbReference type="KEGG" id="ela:UCREL1_2044"/>
<dbReference type="Proteomes" id="UP000012174">
    <property type="component" value="Unassembled WGS sequence"/>
</dbReference>
<dbReference type="HOGENOM" id="CLU_2589755_0_0_1"/>
<evidence type="ECO:0000313" key="1">
    <source>
        <dbReference type="EMBL" id="EMR70907.1"/>
    </source>
</evidence>
<proteinExistence type="predicted"/>
<gene>
    <name evidence="1" type="ORF">UCREL1_2044</name>
</gene>
<protein>
    <submittedName>
        <fullName evidence="1">Uncharacterized protein</fullName>
    </submittedName>
</protein>
<sequence length="80" mass="8829">MNGSSVLRRSITCPGIEIPAKQQLIISVITARLASWREIGLEIFLSPRVLASDMAPLVKEQHGLESLIGYRDLRIMQGLA</sequence>
<accession>M7T2V3</accession>
<keyword evidence="2" id="KW-1185">Reference proteome</keyword>
<dbReference type="AlphaFoldDB" id="M7T2V3"/>
<name>M7T2V3_EUTLA</name>
<evidence type="ECO:0000313" key="2">
    <source>
        <dbReference type="Proteomes" id="UP000012174"/>
    </source>
</evidence>
<dbReference type="EMBL" id="KB705746">
    <property type="protein sequence ID" value="EMR70907.1"/>
    <property type="molecule type" value="Genomic_DNA"/>
</dbReference>